<proteinExistence type="predicted"/>
<feature type="domain" description="Zn(2)-C6 fungal-type" evidence="7">
    <location>
        <begin position="8"/>
        <end position="32"/>
    </location>
</feature>
<dbReference type="PANTHER" id="PTHR36206:SF12">
    <property type="entry name" value="ASPERCRYPTIN BIOSYNTHESIS CLUSTER-SPECIFIC TRANSCRIPTION REGULATOR ATNN-RELATED"/>
    <property type="match status" value="1"/>
</dbReference>
<dbReference type="PANTHER" id="PTHR36206">
    <property type="entry name" value="ASPERCRYPTIN BIOSYNTHESIS CLUSTER-SPECIFIC TRANSCRIPTION REGULATOR ATNN-RELATED"/>
    <property type="match status" value="1"/>
</dbReference>
<evidence type="ECO:0000256" key="1">
    <source>
        <dbReference type="ARBA" id="ARBA00022723"/>
    </source>
</evidence>
<protein>
    <recommendedName>
        <fullName evidence="7">Zn(2)-C6 fungal-type domain-containing protein</fullName>
    </recommendedName>
</protein>
<evidence type="ECO:0000259" key="7">
    <source>
        <dbReference type="Pfam" id="PF00172"/>
    </source>
</evidence>
<keyword evidence="4" id="KW-0238">DNA-binding</keyword>
<keyword evidence="3" id="KW-0805">Transcription regulation</keyword>
<dbReference type="SUPFAM" id="SSF57701">
    <property type="entry name" value="Zn2/Cys6 DNA-binding domain"/>
    <property type="match status" value="1"/>
</dbReference>
<dbReference type="GO" id="GO:0000981">
    <property type="term" value="F:DNA-binding transcription factor activity, RNA polymerase II-specific"/>
    <property type="evidence" value="ECO:0007669"/>
    <property type="project" value="InterPro"/>
</dbReference>
<evidence type="ECO:0000256" key="3">
    <source>
        <dbReference type="ARBA" id="ARBA00023015"/>
    </source>
</evidence>
<keyword evidence="5" id="KW-0804">Transcription</keyword>
<dbReference type="Gene3D" id="4.10.240.10">
    <property type="entry name" value="Zn(2)-C6 fungal-type DNA-binding domain"/>
    <property type="match status" value="1"/>
</dbReference>
<dbReference type="GO" id="GO:0008270">
    <property type="term" value="F:zinc ion binding"/>
    <property type="evidence" value="ECO:0007669"/>
    <property type="project" value="InterPro"/>
</dbReference>
<dbReference type="Pfam" id="PF11951">
    <property type="entry name" value="Fungal_trans_2"/>
    <property type="match status" value="1"/>
</dbReference>
<dbReference type="GO" id="GO:0003677">
    <property type="term" value="F:DNA binding"/>
    <property type="evidence" value="ECO:0007669"/>
    <property type="project" value="UniProtKB-KW"/>
</dbReference>
<name>A0A1L9TLD3_9EURO</name>
<dbReference type="GeneID" id="63768910"/>
<dbReference type="EMBL" id="KV878585">
    <property type="protein sequence ID" value="OJJ60239.1"/>
    <property type="molecule type" value="Genomic_DNA"/>
</dbReference>
<evidence type="ECO:0000256" key="2">
    <source>
        <dbReference type="ARBA" id="ARBA00022833"/>
    </source>
</evidence>
<keyword evidence="1" id="KW-0479">Metal-binding</keyword>
<gene>
    <name evidence="8" type="ORF">ASPSYDRAFT_934506</name>
</gene>
<dbReference type="STRING" id="1036612.A0A1L9TLD3"/>
<dbReference type="Proteomes" id="UP000184356">
    <property type="component" value="Unassembled WGS sequence"/>
</dbReference>
<dbReference type="VEuPathDB" id="FungiDB:ASPSYDRAFT_934506"/>
<sequence length="195" mass="21584">MLNTLVGRRVKCDEAKPHCQRCTSTGRKCDGYGTLNPLSSSNCDLTTLSPPALMRSSGNARESRSFQYFYERTVPSLAGYCGSEFWNRLVLQVSQHEKSVWHALIALGSLHENFENDQQIPGLRFSRRGQDSFAVQEYNFAIRALLGRSNPVGMLPANLAVDVCLISCILFACFEVSLGPAFICLANLTGPLWSL</sequence>
<dbReference type="OrthoDB" id="2593732at2759"/>
<evidence type="ECO:0000256" key="5">
    <source>
        <dbReference type="ARBA" id="ARBA00023163"/>
    </source>
</evidence>
<dbReference type="Pfam" id="PF00172">
    <property type="entry name" value="Zn_clus"/>
    <property type="match status" value="1"/>
</dbReference>
<evidence type="ECO:0000313" key="9">
    <source>
        <dbReference type="Proteomes" id="UP000184356"/>
    </source>
</evidence>
<keyword evidence="6" id="KW-0539">Nucleus</keyword>
<dbReference type="InterPro" id="IPR001138">
    <property type="entry name" value="Zn2Cys6_DnaBD"/>
</dbReference>
<dbReference type="InterPro" id="IPR036864">
    <property type="entry name" value="Zn2-C6_fun-type_DNA-bd_sf"/>
</dbReference>
<dbReference type="CDD" id="cd00067">
    <property type="entry name" value="GAL4"/>
    <property type="match status" value="1"/>
</dbReference>
<dbReference type="RefSeq" id="XP_040704045.1">
    <property type="nucleotide sequence ID" value="XM_040852837.1"/>
</dbReference>
<evidence type="ECO:0000256" key="6">
    <source>
        <dbReference type="ARBA" id="ARBA00023242"/>
    </source>
</evidence>
<reference evidence="9" key="1">
    <citation type="journal article" date="2017" name="Genome Biol.">
        <title>Comparative genomics reveals high biological diversity and specific adaptations in the industrially and medically important fungal genus Aspergillus.</title>
        <authorList>
            <person name="de Vries R.P."/>
            <person name="Riley R."/>
            <person name="Wiebenga A."/>
            <person name="Aguilar-Osorio G."/>
            <person name="Amillis S."/>
            <person name="Uchima C.A."/>
            <person name="Anderluh G."/>
            <person name="Asadollahi M."/>
            <person name="Askin M."/>
            <person name="Barry K."/>
            <person name="Battaglia E."/>
            <person name="Bayram O."/>
            <person name="Benocci T."/>
            <person name="Braus-Stromeyer S.A."/>
            <person name="Caldana C."/>
            <person name="Canovas D."/>
            <person name="Cerqueira G.C."/>
            <person name="Chen F."/>
            <person name="Chen W."/>
            <person name="Choi C."/>
            <person name="Clum A."/>
            <person name="Dos Santos R.A."/>
            <person name="Damasio A.R."/>
            <person name="Diallinas G."/>
            <person name="Emri T."/>
            <person name="Fekete E."/>
            <person name="Flipphi M."/>
            <person name="Freyberg S."/>
            <person name="Gallo A."/>
            <person name="Gournas C."/>
            <person name="Habgood R."/>
            <person name="Hainaut M."/>
            <person name="Harispe M.L."/>
            <person name="Henrissat B."/>
            <person name="Hilden K.S."/>
            <person name="Hope R."/>
            <person name="Hossain A."/>
            <person name="Karabika E."/>
            <person name="Karaffa L."/>
            <person name="Karanyi Z."/>
            <person name="Krasevec N."/>
            <person name="Kuo A."/>
            <person name="Kusch H."/>
            <person name="LaButti K."/>
            <person name="Lagendijk E.L."/>
            <person name="Lapidus A."/>
            <person name="Levasseur A."/>
            <person name="Lindquist E."/>
            <person name="Lipzen A."/>
            <person name="Logrieco A.F."/>
            <person name="MacCabe A."/>
            <person name="Maekelae M.R."/>
            <person name="Malavazi I."/>
            <person name="Melin P."/>
            <person name="Meyer V."/>
            <person name="Mielnichuk N."/>
            <person name="Miskei M."/>
            <person name="Molnar A.P."/>
            <person name="Mule G."/>
            <person name="Ngan C.Y."/>
            <person name="Orejas M."/>
            <person name="Orosz E."/>
            <person name="Ouedraogo J.P."/>
            <person name="Overkamp K.M."/>
            <person name="Park H.-S."/>
            <person name="Perrone G."/>
            <person name="Piumi F."/>
            <person name="Punt P.J."/>
            <person name="Ram A.F."/>
            <person name="Ramon A."/>
            <person name="Rauscher S."/>
            <person name="Record E."/>
            <person name="Riano-Pachon D.M."/>
            <person name="Robert V."/>
            <person name="Roehrig J."/>
            <person name="Ruller R."/>
            <person name="Salamov A."/>
            <person name="Salih N.S."/>
            <person name="Samson R.A."/>
            <person name="Sandor E."/>
            <person name="Sanguinetti M."/>
            <person name="Schuetze T."/>
            <person name="Sepcic K."/>
            <person name="Shelest E."/>
            <person name="Sherlock G."/>
            <person name="Sophianopoulou V."/>
            <person name="Squina F.M."/>
            <person name="Sun H."/>
            <person name="Susca A."/>
            <person name="Todd R.B."/>
            <person name="Tsang A."/>
            <person name="Unkles S.E."/>
            <person name="van de Wiele N."/>
            <person name="van Rossen-Uffink D."/>
            <person name="Oliveira J.V."/>
            <person name="Vesth T.C."/>
            <person name="Visser J."/>
            <person name="Yu J.-H."/>
            <person name="Zhou M."/>
            <person name="Andersen M.R."/>
            <person name="Archer D.B."/>
            <person name="Baker S.E."/>
            <person name="Benoit I."/>
            <person name="Brakhage A.A."/>
            <person name="Braus G.H."/>
            <person name="Fischer R."/>
            <person name="Frisvad J.C."/>
            <person name="Goldman G.H."/>
            <person name="Houbraken J."/>
            <person name="Oakley B."/>
            <person name="Pocsi I."/>
            <person name="Scazzocchio C."/>
            <person name="Seiboth B."/>
            <person name="vanKuyk P.A."/>
            <person name="Wortman J."/>
            <person name="Dyer P.S."/>
            <person name="Grigoriev I.V."/>
        </authorList>
    </citation>
    <scope>NUCLEOTIDE SEQUENCE [LARGE SCALE GENOMIC DNA]</scope>
    <source>
        <strain evidence="9">CBS 593.65</strain>
    </source>
</reference>
<keyword evidence="2" id="KW-0862">Zinc</keyword>
<accession>A0A1L9TLD3</accession>
<dbReference type="InterPro" id="IPR021858">
    <property type="entry name" value="Fun_TF"/>
</dbReference>
<keyword evidence="9" id="KW-1185">Reference proteome</keyword>
<organism evidence="8 9">
    <name type="scientific">Aspergillus sydowii CBS 593.65</name>
    <dbReference type="NCBI Taxonomy" id="1036612"/>
    <lineage>
        <taxon>Eukaryota</taxon>
        <taxon>Fungi</taxon>
        <taxon>Dikarya</taxon>
        <taxon>Ascomycota</taxon>
        <taxon>Pezizomycotina</taxon>
        <taxon>Eurotiomycetes</taxon>
        <taxon>Eurotiomycetidae</taxon>
        <taxon>Eurotiales</taxon>
        <taxon>Aspergillaceae</taxon>
        <taxon>Aspergillus</taxon>
        <taxon>Aspergillus subgen. Nidulantes</taxon>
    </lineage>
</organism>
<dbReference type="AlphaFoldDB" id="A0A1L9TLD3"/>
<evidence type="ECO:0000256" key="4">
    <source>
        <dbReference type="ARBA" id="ARBA00023125"/>
    </source>
</evidence>
<dbReference type="InterPro" id="IPR052360">
    <property type="entry name" value="Transcr_Regulatory_Proteins"/>
</dbReference>
<evidence type="ECO:0000313" key="8">
    <source>
        <dbReference type="EMBL" id="OJJ60239.1"/>
    </source>
</evidence>